<protein>
    <submittedName>
        <fullName evidence="3">AEC family transporter</fullName>
    </submittedName>
</protein>
<feature type="transmembrane region" description="Helical" evidence="2">
    <location>
        <begin position="120"/>
        <end position="139"/>
    </location>
</feature>
<feature type="transmembrane region" description="Helical" evidence="2">
    <location>
        <begin position="184"/>
        <end position="204"/>
    </location>
</feature>
<feature type="transmembrane region" description="Helical" evidence="2">
    <location>
        <begin position="252"/>
        <end position="273"/>
    </location>
</feature>
<feature type="transmembrane region" description="Helical" evidence="2">
    <location>
        <begin position="151"/>
        <end position="172"/>
    </location>
</feature>
<dbReference type="Proteomes" id="UP001595818">
    <property type="component" value="Unassembled WGS sequence"/>
</dbReference>
<feature type="transmembrane region" description="Helical" evidence="2">
    <location>
        <begin position="92"/>
        <end position="114"/>
    </location>
</feature>
<dbReference type="EMBL" id="JBHSJJ010000002">
    <property type="protein sequence ID" value="MFC4870747.1"/>
    <property type="molecule type" value="Genomic_DNA"/>
</dbReference>
<evidence type="ECO:0000313" key="4">
    <source>
        <dbReference type="Proteomes" id="UP001595818"/>
    </source>
</evidence>
<feature type="transmembrane region" description="Helical" evidence="2">
    <location>
        <begin position="6"/>
        <end position="24"/>
    </location>
</feature>
<proteinExistence type="predicted"/>
<evidence type="ECO:0000313" key="3">
    <source>
        <dbReference type="EMBL" id="MFC4870747.1"/>
    </source>
</evidence>
<feature type="transmembrane region" description="Helical" evidence="2">
    <location>
        <begin position="33"/>
        <end position="52"/>
    </location>
</feature>
<keyword evidence="4" id="KW-1185">Reference proteome</keyword>
<accession>A0ABV9SWX3</accession>
<keyword evidence="1" id="KW-0813">Transport</keyword>
<keyword evidence="2" id="KW-0812">Transmembrane</keyword>
<dbReference type="PANTHER" id="PTHR36838">
    <property type="entry name" value="AUXIN EFFLUX CARRIER FAMILY PROTEIN"/>
    <property type="match status" value="1"/>
</dbReference>
<gene>
    <name evidence="3" type="ORF">ACFPFU_03550</name>
</gene>
<evidence type="ECO:0000256" key="2">
    <source>
        <dbReference type="SAM" id="Phobius"/>
    </source>
</evidence>
<reference evidence="4" key="1">
    <citation type="journal article" date="2019" name="Int. J. Syst. Evol. Microbiol.">
        <title>The Global Catalogue of Microorganisms (GCM) 10K type strain sequencing project: providing services to taxonomists for standard genome sequencing and annotation.</title>
        <authorList>
            <consortium name="The Broad Institute Genomics Platform"/>
            <consortium name="The Broad Institute Genome Sequencing Center for Infectious Disease"/>
            <person name="Wu L."/>
            <person name="Ma J."/>
        </authorList>
    </citation>
    <scope>NUCLEOTIDE SEQUENCE [LARGE SCALE GENOMIC DNA]</scope>
    <source>
        <strain evidence="4">CGMCC 4.7466</strain>
    </source>
</reference>
<dbReference type="PANTHER" id="PTHR36838:SF1">
    <property type="entry name" value="SLR1864 PROTEIN"/>
    <property type="match status" value="1"/>
</dbReference>
<feature type="transmembrane region" description="Helical" evidence="2">
    <location>
        <begin position="225"/>
        <end position="246"/>
    </location>
</feature>
<sequence>MQFLEFYKSLLPYLALIPVGIFIGRKHLIPKSWITRPLLFFLMPWLVINHFQEAESDSLLTLAAMGFSLAILMLIPGGLLNKHVDNTYNPNLIRSSFSFYNVAFFGIPTVIAIFGEDSVTHLICIYIGTALYGDLIGYFQVARTNSTAREAFHKLLKVPFLYAFISAILFRVNEVEIPPMVKDLSEVFGVVVSATGMLIVGMNCEKVNFRKLDWSFIPKMLGTRLLSGVILAGVFLLLENTFVASLETEQQQMFALLPLFPIAANITVFASYLNANEEDSAIWILASMGLSLVLIPLAIGFF</sequence>
<organism evidence="3 4">
    <name type="scientific">Negadavirga shengliensis</name>
    <dbReference type="NCBI Taxonomy" id="1389218"/>
    <lineage>
        <taxon>Bacteria</taxon>
        <taxon>Pseudomonadati</taxon>
        <taxon>Bacteroidota</taxon>
        <taxon>Cytophagia</taxon>
        <taxon>Cytophagales</taxon>
        <taxon>Cyclobacteriaceae</taxon>
        <taxon>Negadavirga</taxon>
    </lineage>
</organism>
<keyword evidence="2" id="KW-1133">Transmembrane helix</keyword>
<feature type="transmembrane region" description="Helical" evidence="2">
    <location>
        <begin position="280"/>
        <end position="301"/>
    </location>
</feature>
<comment type="caution">
    <text evidence="3">The sequence shown here is derived from an EMBL/GenBank/DDBJ whole genome shotgun (WGS) entry which is preliminary data.</text>
</comment>
<feature type="transmembrane region" description="Helical" evidence="2">
    <location>
        <begin position="58"/>
        <end position="80"/>
    </location>
</feature>
<dbReference type="RefSeq" id="WP_377061579.1">
    <property type="nucleotide sequence ID" value="NZ_JBHSJJ010000002.1"/>
</dbReference>
<name>A0ABV9SWX3_9BACT</name>
<keyword evidence="2" id="KW-0472">Membrane</keyword>
<evidence type="ECO:0000256" key="1">
    <source>
        <dbReference type="ARBA" id="ARBA00022448"/>
    </source>
</evidence>